<organism evidence="1 2">
    <name type="scientific">Streblomastix strix</name>
    <dbReference type="NCBI Taxonomy" id="222440"/>
    <lineage>
        <taxon>Eukaryota</taxon>
        <taxon>Metamonada</taxon>
        <taxon>Preaxostyla</taxon>
        <taxon>Oxymonadida</taxon>
        <taxon>Streblomastigidae</taxon>
        <taxon>Streblomastix</taxon>
    </lineage>
</organism>
<protein>
    <submittedName>
        <fullName evidence="1">Uncharacterized protein</fullName>
    </submittedName>
</protein>
<evidence type="ECO:0000313" key="1">
    <source>
        <dbReference type="EMBL" id="KAA6392724.1"/>
    </source>
</evidence>
<gene>
    <name evidence="1" type="ORF">EZS28_011749</name>
</gene>
<name>A0A5J4WCQ4_9EUKA</name>
<dbReference type="EMBL" id="SNRW01002449">
    <property type="protein sequence ID" value="KAA6392724.1"/>
    <property type="molecule type" value="Genomic_DNA"/>
</dbReference>
<proteinExistence type="predicted"/>
<evidence type="ECO:0000313" key="2">
    <source>
        <dbReference type="Proteomes" id="UP000324800"/>
    </source>
</evidence>
<dbReference type="AlphaFoldDB" id="A0A5J4WCQ4"/>
<dbReference type="Proteomes" id="UP000324800">
    <property type="component" value="Unassembled WGS sequence"/>
</dbReference>
<accession>A0A5J4WCQ4</accession>
<comment type="caution">
    <text evidence="1">The sequence shown here is derived from an EMBL/GenBank/DDBJ whole genome shotgun (WGS) entry which is preliminary data.</text>
</comment>
<sequence>MLHKIPAHFNTKKAKTLWQLVLACNKVFVVNDVDFKSDGPGVFSMFQGWKYHEVQEINMNLIQLQLDHIKQVMANDDNAILFTLNKMTEDTLDISQFNSIIIPMTEAKKEIIEISLTEIDRFCIKYFKQLNVGWICKIASQYCPESIKPGNFRLQIHKN</sequence>
<reference evidence="1 2" key="1">
    <citation type="submission" date="2019-03" db="EMBL/GenBank/DDBJ databases">
        <title>Single cell metagenomics reveals metabolic interactions within the superorganism composed of flagellate Streblomastix strix and complex community of Bacteroidetes bacteria on its surface.</title>
        <authorList>
            <person name="Treitli S.C."/>
            <person name="Kolisko M."/>
            <person name="Husnik F."/>
            <person name="Keeling P."/>
            <person name="Hampl V."/>
        </authorList>
    </citation>
    <scope>NUCLEOTIDE SEQUENCE [LARGE SCALE GENOMIC DNA]</scope>
    <source>
        <strain evidence="1">ST1C</strain>
    </source>
</reference>